<gene>
    <name evidence="2" type="ordered locus">Halhy_1249</name>
</gene>
<organism evidence="2 3">
    <name type="scientific">Haliscomenobacter hydrossis (strain ATCC 27775 / DSM 1100 / LMG 10767 / O)</name>
    <dbReference type="NCBI Taxonomy" id="760192"/>
    <lineage>
        <taxon>Bacteria</taxon>
        <taxon>Pseudomonadati</taxon>
        <taxon>Bacteroidota</taxon>
        <taxon>Saprospiria</taxon>
        <taxon>Saprospirales</taxon>
        <taxon>Haliscomenobacteraceae</taxon>
        <taxon>Haliscomenobacter</taxon>
    </lineage>
</organism>
<dbReference type="HOGENOM" id="CLU_890722_0_0_10"/>
<sequence>MRSNILLLVVLALATFSCVADQASSDTQSLLDELFPNQFNIVAGDKAPSKTDSLILVQVQSKTNPDLQFTLDYYPAKDQGGLQKDAVQNAFKAAQTNAKPAGELLKALQKSGLKNILVGADMAQHTVVLQLYEEPFSSAFSSRIKQIQKICADWAAQRKMSPCKLTLLVMDPKAWGQKFKGIIDARFINYNDPWIYAHTIADARADLADPDAAEFLPGSLRLSGNREMDIRKKAYAKVNEFLLASQTTEFHVELQSMVNVEWDLRSMDKIRYFFPYCQATEETKNDSCMGNFAGRVVCSYNFKTGKMQVALI</sequence>
<dbReference type="KEGG" id="hhy:Halhy_1249"/>
<protein>
    <submittedName>
        <fullName evidence="2">Uncharacterized protein</fullName>
    </submittedName>
</protein>
<dbReference type="AlphaFoldDB" id="F4KU08"/>
<dbReference type="EMBL" id="CP002691">
    <property type="protein sequence ID" value="AEE49144.1"/>
    <property type="molecule type" value="Genomic_DNA"/>
</dbReference>
<feature type="chain" id="PRO_5003310309" evidence="1">
    <location>
        <begin position="21"/>
        <end position="312"/>
    </location>
</feature>
<keyword evidence="3" id="KW-1185">Reference proteome</keyword>
<reference evidence="2 3" key="1">
    <citation type="journal article" date="2011" name="Stand. Genomic Sci.">
        <title>Complete genome sequence of Haliscomenobacter hydrossis type strain (O).</title>
        <authorList>
            <consortium name="US DOE Joint Genome Institute (JGI-PGF)"/>
            <person name="Daligault H."/>
            <person name="Lapidus A."/>
            <person name="Zeytun A."/>
            <person name="Nolan M."/>
            <person name="Lucas S."/>
            <person name="Del Rio T.G."/>
            <person name="Tice H."/>
            <person name="Cheng J.F."/>
            <person name="Tapia R."/>
            <person name="Han C."/>
            <person name="Goodwin L."/>
            <person name="Pitluck S."/>
            <person name="Liolios K."/>
            <person name="Pagani I."/>
            <person name="Ivanova N."/>
            <person name="Huntemann M."/>
            <person name="Mavromatis K."/>
            <person name="Mikhailova N."/>
            <person name="Pati A."/>
            <person name="Chen A."/>
            <person name="Palaniappan K."/>
            <person name="Land M."/>
            <person name="Hauser L."/>
            <person name="Brambilla E.M."/>
            <person name="Rohde M."/>
            <person name="Verbarg S."/>
            <person name="Goker M."/>
            <person name="Bristow J."/>
            <person name="Eisen J.A."/>
            <person name="Markowitz V."/>
            <person name="Hugenholtz P."/>
            <person name="Kyrpides N.C."/>
            <person name="Klenk H.P."/>
            <person name="Woyke T."/>
        </authorList>
    </citation>
    <scope>NUCLEOTIDE SEQUENCE [LARGE SCALE GENOMIC DNA]</scope>
    <source>
        <strain evidence="3">ATCC 27775 / DSM 1100 / LMG 10767 / O</strain>
    </source>
</reference>
<feature type="signal peptide" evidence="1">
    <location>
        <begin position="1"/>
        <end position="20"/>
    </location>
</feature>
<evidence type="ECO:0000256" key="1">
    <source>
        <dbReference type="SAM" id="SignalP"/>
    </source>
</evidence>
<evidence type="ECO:0000313" key="3">
    <source>
        <dbReference type="Proteomes" id="UP000008461"/>
    </source>
</evidence>
<accession>F4KU08</accession>
<proteinExistence type="predicted"/>
<dbReference type="Proteomes" id="UP000008461">
    <property type="component" value="Chromosome"/>
</dbReference>
<dbReference type="RefSeq" id="WP_013763699.1">
    <property type="nucleotide sequence ID" value="NC_015510.1"/>
</dbReference>
<evidence type="ECO:0000313" key="2">
    <source>
        <dbReference type="EMBL" id="AEE49144.1"/>
    </source>
</evidence>
<dbReference type="PROSITE" id="PS51257">
    <property type="entry name" value="PROKAR_LIPOPROTEIN"/>
    <property type="match status" value="1"/>
</dbReference>
<name>F4KU08_HALH1</name>
<reference key="2">
    <citation type="submission" date="2011-04" db="EMBL/GenBank/DDBJ databases">
        <title>Complete sequence of chromosome of Haliscomenobacter hydrossis DSM 1100.</title>
        <authorList>
            <consortium name="US DOE Joint Genome Institute (JGI-PGF)"/>
            <person name="Lucas S."/>
            <person name="Han J."/>
            <person name="Lapidus A."/>
            <person name="Bruce D."/>
            <person name="Goodwin L."/>
            <person name="Pitluck S."/>
            <person name="Peters L."/>
            <person name="Kyrpides N."/>
            <person name="Mavromatis K."/>
            <person name="Ivanova N."/>
            <person name="Ovchinnikova G."/>
            <person name="Pagani I."/>
            <person name="Daligault H."/>
            <person name="Detter J.C."/>
            <person name="Han C."/>
            <person name="Land M."/>
            <person name="Hauser L."/>
            <person name="Markowitz V."/>
            <person name="Cheng J.-F."/>
            <person name="Hugenholtz P."/>
            <person name="Woyke T."/>
            <person name="Wu D."/>
            <person name="Verbarg S."/>
            <person name="Frueling A."/>
            <person name="Brambilla E."/>
            <person name="Klenk H.-P."/>
            <person name="Eisen J.A."/>
        </authorList>
    </citation>
    <scope>NUCLEOTIDE SEQUENCE</scope>
    <source>
        <strain>DSM 1100</strain>
    </source>
</reference>
<keyword evidence="1" id="KW-0732">Signal</keyword>